<gene>
    <name evidence="2" type="ORF">B0T16DRAFT_404249</name>
</gene>
<reference evidence="2" key="1">
    <citation type="submission" date="2023-06" db="EMBL/GenBank/DDBJ databases">
        <title>Genome-scale phylogeny and comparative genomics of the fungal order Sordariales.</title>
        <authorList>
            <consortium name="Lawrence Berkeley National Laboratory"/>
            <person name="Hensen N."/>
            <person name="Bonometti L."/>
            <person name="Westerberg I."/>
            <person name="Brannstrom I.O."/>
            <person name="Guillou S."/>
            <person name="Cros-Aarteil S."/>
            <person name="Calhoun S."/>
            <person name="Haridas S."/>
            <person name="Kuo A."/>
            <person name="Mondo S."/>
            <person name="Pangilinan J."/>
            <person name="Riley R."/>
            <person name="Labutti K."/>
            <person name="Andreopoulos B."/>
            <person name="Lipzen A."/>
            <person name="Chen C."/>
            <person name="Yanf M."/>
            <person name="Daum C."/>
            <person name="Ng V."/>
            <person name="Clum A."/>
            <person name="Steindorff A."/>
            <person name="Ohm R."/>
            <person name="Martin F."/>
            <person name="Silar P."/>
            <person name="Natvig D."/>
            <person name="Lalanne C."/>
            <person name="Gautier V."/>
            <person name="Ament-Velasquez S.L."/>
            <person name="Kruys A."/>
            <person name="Hutchinson M.I."/>
            <person name="Powell A.J."/>
            <person name="Barry K."/>
            <person name="Miller A.N."/>
            <person name="Grigoriev I.V."/>
            <person name="Debuchy R."/>
            <person name="Gladieux P."/>
            <person name="Thoren M.H."/>
            <person name="Johannesson H."/>
        </authorList>
    </citation>
    <scope>NUCLEOTIDE SEQUENCE</scope>
    <source>
        <strain evidence="2">SMH2532-1</strain>
    </source>
</reference>
<dbReference type="Proteomes" id="UP001174936">
    <property type="component" value="Unassembled WGS sequence"/>
</dbReference>
<protein>
    <submittedName>
        <fullName evidence="2">Uncharacterized protein</fullName>
    </submittedName>
</protein>
<proteinExistence type="predicted"/>
<feature type="region of interest" description="Disordered" evidence="1">
    <location>
        <begin position="33"/>
        <end position="65"/>
    </location>
</feature>
<organism evidence="2 3">
    <name type="scientific">Cercophora newfieldiana</name>
    <dbReference type="NCBI Taxonomy" id="92897"/>
    <lineage>
        <taxon>Eukaryota</taxon>
        <taxon>Fungi</taxon>
        <taxon>Dikarya</taxon>
        <taxon>Ascomycota</taxon>
        <taxon>Pezizomycotina</taxon>
        <taxon>Sordariomycetes</taxon>
        <taxon>Sordariomycetidae</taxon>
        <taxon>Sordariales</taxon>
        <taxon>Lasiosphaeriaceae</taxon>
        <taxon>Cercophora</taxon>
    </lineage>
</organism>
<evidence type="ECO:0000313" key="3">
    <source>
        <dbReference type="Proteomes" id="UP001174936"/>
    </source>
</evidence>
<dbReference type="AlphaFoldDB" id="A0AA40CUY7"/>
<evidence type="ECO:0000313" key="2">
    <source>
        <dbReference type="EMBL" id="KAK0651592.1"/>
    </source>
</evidence>
<sequence length="65" mass="7168">MSIRSKFGMEALRLYPGRPSAWGLRKNCYRNSRFHPAERRSGKQTSSDAGGSSGTIHPMPTLSSV</sequence>
<keyword evidence="3" id="KW-1185">Reference proteome</keyword>
<dbReference type="EMBL" id="JAULSV010000002">
    <property type="protein sequence ID" value="KAK0651592.1"/>
    <property type="molecule type" value="Genomic_DNA"/>
</dbReference>
<name>A0AA40CUY7_9PEZI</name>
<comment type="caution">
    <text evidence="2">The sequence shown here is derived from an EMBL/GenBank/DDBJ whole genome shotgun (WGS) entry which is preliminary data.</text>
</comment>
<evidence type="ECO:0000256" key="1">
    <source>
        <dbReference type="SAM" id="MobiDB-lite"/>
    </source>
</evidence>
<accession>A0AA40CUY7</accession>